<protein>
    <submittedName>
        <fullName evidence="1">Uncharacterized protein</fullName>
    </submittedName>
</protein>
<dbReference type="KEGG" id="oho:Oweho_1154"/>
<dbReference type="HOGENOM" id="CLU_2118607_0_0_10"/>
<dbReference type="STRING" id="926562.Oweho_1154"/>
<keyword evidence="2" id="KW-1185">Reference proteome</keyword>
<dbReference type="AlphaFoldDB" id="G8R5B4"/>
<organism evidence="1 2">
    <name type="scientific">Owenweeksia hongkongensis (strain DSM 17368 / CIP 108786 / JCM 12287 / NRRL B-23963 / UST20020801)</name>
    <dbReference type="NCBI Taxonomy" id="926562"/>
    <lineage>
        <taxon>Bacteria</taxon>
        <taxon>Pseudomonadati</taxon>
        <taxon>Bacteroidota</taxon>
        <taxon>Flavobacteriia</taxon>
        <taxon>Flavobacteriales</taxon>
        <taxon>Owenweeksiaceae</taxon>
        <taxon>Owenweeksia</taxon>
    </lineage>
</organism>
<proteinExistence type="predicted"/>
<reference evidence="1 2" key="1">
    <citation type="journal article" date="2012" name="Stand. Genomic Sci.">
        <title>Genome sequence of the orange-pigmented seawater bacterium Owenweeksia hongkongensis type strain (UST20020801(T)).</title>
        <authorList>
            <person name="Riedel T."/>
            <person name="Held B."/>
            <person name="Nolan M."/>
            <person name="Lucas S."/>
            <person name="Lapidus A."/>
            <person name="Tice H."/>
            <person name="Del Rio T.G."/>
            <person name="Cheng J.F."/>
            <person name="Han C."/>
            <person name="Tapia R."/>
            <person name="Goodwin L.A."/>
            <person name="Pitluck S."/>
            <person name="Liolios K."/>
            <person name="Mavromatis K."/>
            <person name="Pagani I."/>
            <person name="Ivanova N."/>
            <person name="Mikhailova N."/>
            <person name="Pati A."/>
            <person name="Chen A."/>
            <person name="Palaniappan K."/>
            <person name="Rohde M."/>
            <person name="Tindall B.J."/>
            <person name="Detter J.C."/>
            <person name="Goker M."/>
            <person name="Woyke T."/>
            <person name="Bristow J."/>
            <person name="Eisen J.A."/>
            <person name="Markowitz V."/>
            <person name="Hugenholtz P."/>
            <person name="Klenk H.P."/>
            <person name="Kyrpides N.C."/>
        </authorList>
    </citation>
    <scope>NUCLEOTIDE SEQUENCE</scope>
    <source>
        <strain evidence="2">DSM 17368 / JCM 12287 / NRRL B-23963</strain>
    </source>
</reference>
<dbReference type="EMBL" id="CP003156">
    <property type="protein sequence ID" value="AEV32159.1"/>
    <property type="molecule type" value="Genomic_DNA"/>
</dbReference>
<name>G8R5B4_OWEHD</name>
<dbReference type="RefSeq" id="WP_014201519.1">
    <property type="nucleotide sequence ID" value="NC_016599.1"/>
</dbReference>
<evidence type="ECO:0000313" key="1">
    <source>
        <dbReference type="EMBL" id="AEV32159.1"/>
    </source>
</evidence>
<dbReference type="PROSITE" id="PS51257">
    <property type="entry name" value="PROKAR_LIPOPROTEIN"/>
    <property type="match status" value="1"/>
</dbReference>
<accession>G8R5B4</accession>
<sequence length="114" mass="12983">MKHWLFVFSAGMLAACSVSNSEEISDSHMVSEEVFKTKLGNKEVYGVRLMLTTPEPIEAMEYRVQLSRNEAVWIDTVGVEIEQDDTVETEVIFSEAVAEPNDKVEIQTERLDRK</sequence>
<gene>
    <name evidence="1" type="ordered locus">Oweho_1154</name>
</gene>
<evidence type="ECO:0000313" key="2">
    <source>
        <dbReference type="Proteomes" id="UP000005631"/>
    </source>
</evidence>
<dbReference type="Proteomes" id="UP000005631">
    <property type="component" value="Chromosome"/>
</dbReference>